<dbReference type="GO" id="GO:0006355">
    <property type="term" value="P:regulation of DNA-templated transcription"/>
    <property type="evidence" value="ECO:0007669"/>
    <property type="project" value="InterPro"/>
</dbReference>
<feature type="compositionally biased region" description="Basic and acidic residues" evidence="4">
    <location>
        <begin position="282"/>
        <end position="326"/>
    </location>
</feature>
<organism evidence="5 6">
    <name type="scientific">Operophtera brumata</name>
    <name type="common">Winter moth</name>
    <name type="synonym">Phalaena brumata</name>
    <dbReference type="NCBI Taxonomy" id="104452"/>
    <lineage>
        <taxon>Eukaryota</taxon>
        <taxon>Metazoa</taxon>
        <taxon>Ecdysozoa</taxon>
        <taxon>Arthropoda</taxon>
        <taxon>Hexapoda</taxon>
        <taxon>Insecta</taxon>
        <taxon>Pterygota</taxon>
        <taxon>Neoptera</taxon>
        <taxon>Endopterygota</taxon>
        <taxon>Lepidoptera</taxon>
        <taxon>Glossata</taxon>
        <taxon>Ditrysia</taxon>
        <taxon>Geometroidea</taxon>
        <taxon>Geometridae</taxon>
        <taxon>Larentiinae</taxon>
        <taxon>Operophtera</taxon>
    </lineage>
</organism>
<name>A0A0L7LT19_OPEBR</name>
<feature type="compositionally biased region" description="Basic residues" evidence="4">
    <location>
        <begin position="239"/>
        <end position="251"/>
    </location>
</feature>
<feature type="region of interest" description="Disordered" evidence="4">
    <location>
        <begin position="19"/>
        <end position="77"/>
    </location>
</feature>
<feature type="compositionally biased region" description="Basic residues" evidence="4">
    <location>
        <begin position="272"/>
        <end position="281"/>
    </location>
</feature>
<dbReference type="EMBL" id="JTDY01000145">
    <property type="protein sequence ID" value="KOB78610.1"/>
    <property type="molecule type" value="Genomic_DNA"/>
</dbReference>
<dbReference type="STRING" id="104452.A0A0L7LT19"/>
<gene>
    <name evidence="5" type="ORF">OBRU01_01517</name>
</gene>
<feature type="compositionally biased region" description="Pro residues" evidence="4">
    <location>
        <begin position="36"/>
        <end position="49"/>
    </location>
</feature>
<proteinExistence type="predicted"/>
<feature type="compositionally biased region" description="Basic and acidic residues" evidence="4">
    <location>
        <begin position="255"/>
        <end position="267"/>
    </location>
</feature>
<feature type="region of interest" description="Disordered" evidence="4">
    <location>
        <begin position="1048"/>
        <end position="1067"/>
    </location>
</feature>
<evidence type="ECO:0000256" key="4">
    <source>
        <dbReference type="SAM" id="MobiDB-lite"/>
    </source>
</evidence>
<evidence type="ECO:0000256" key="2">
    <source>
        <dbReference type="ARBA" id="ARBA00023242"/>
    </source>
</evidence>
<dbReference type="PROSITE" id="PS51477">
    <property type="entry name" value="PAH"/>
    <property type="match status" value="1"/>
</dbReference>
<keyword evidence="6" id="KW-1185">Reference proteome</keyword>
<evidence type="ECO:0000313" key="5">
    <source>
        <dbReference type="EMBL" id="KOB78610.1"/>
    </source>
</evidence>
<comment type="subcellular location">
    <subcellularLocation>
        <location evidence="1 3">Nucleus</location>
    </subcellularLocation>
</comment>
<dbReference type="GO" id="GO:0005634">
    <property type="term" value="C:nucleus"/>
    <property type="evidence" value="ECO:0007669"/>
    <property type="project" value="UniProtKB-SubCell"/>
</dbReference>
<comment type="caution">
    <text evidence="5">The sequence shown here is derived from an EMBL/GenBank/DDBJ whole genome shotgun (WGS) entry which is preliminary data.</text>
</comment>
<sequence length="1125" mass="129771">MLPSMPILFSKESQDAFGNKIEPSTSFLSQNSDPLIPKPVINPEPPPDTPQVAPNVQKAVKTKEEPEKKKNEPPNDTALENAFVKSYYSRVQRRFSYNPSVPTNKFVQFQNILRNFNPGTETPIELYKKVEQLFGAEHKDMVEDFLLFLKPGQAAQVGRFMDRFSLVRMTGFIDLLHPKTNTLFQYLNGRVFLQHGRLLRSARVTFPYSKEPYRVHARRLAPLHSHLSPPDSDDETQKKTKQPQKRPRKQTKSPTKKDVNDNTKKDLIMSPKPKKPQKPKNGKKEPEVKQDNGQKRERKDSKNATVKKDPVENTQVLKKEQIEPPKVKQPKLEAAVNESTKVKEPIETTKVKQPKVEQTINENVKVKELKEAPKIKQLKIDTKVSENKVRQPIETTKVTQPKIEATVSVETTNIEKINNWTRDEDKTMLQVLKGEAGSEKVFEREQVPTQTVMIKTMTPPLAAVYFKSMTSKLKVLAGFEPTMKGGGSDWYQPPKDILEGRAVLKPIKKEYLKKLSYEGIGFFGEQFVADHHKQMEEEKRKVLLENDINRKKTIEVSSRQQWEDSSRQAANENTAAIQNAFREFTILYSTSISKIEQILFDAAVKEVKTMRGEAFDKMKKHYATLVQQQATMLYDRYTDKLMKEKARLKADFILKVEESRTLLGEDIHDLNVEKHTIVEKLRQLLESQNLACQVYVALKEREECKKAIHLSQYEHKKKVKKLKEQIALKDFELRLAQEKERKRLYFIQIWKKKVCHLVKNLQLFVAFCLNTLPDHADFFIDMEKLMMLQLSEAIENPSAESIFEVDDEKFHTPVAKPHPFYLFCDKDYKPEIDQSLCPTHCTSSASQLPVIVVNKQLIYGVCDKFEKFTDKVAQFIHGRRGDDSDFDDHHEYNRDVPVQFSSSQQRLELKLESSMLNVLQNELPNVKEVPVECCVCKIPYCFCSPLHASQMSLNLPQETRKQPSVHSIPSGNKIETRNVELEHEREPKWESYMKYVKSKRCKCSKTAKKHLEEHLPAYMRNMSVFDSPDLPNYEMCDLGALKKLVKKAQGKRPHTPPPSKVPSNTHEVGTQYSDQQLDILCTCLSDDQLYKFLKELGEGSEPLNETNEQTFKIIGGDVSPSYLHK</sequence>
<feature type="compositionally biased region" description="Polar residues" evidence="4">
    <location>
        <begin position="22"/>
        <end position="33"/>
    </location>
</feature>
<protein>
    <submittedName>
        <fullName evidence="5">Uncharacterized protein</fullName>
    </submittedName>
</protein>
<keyword evidence="2 3" id="KW-0539">Nucleus</keyword>
<evidence type="ECO:0000256" key="1">
    <source>
        <dbReference type="ARBA" id="ARBA00004123"/>
    </source>
</evidence>
<accession>A0A0L7LT19</accession>
<dbReference type="Proteomes" id="UP000037510">
    <property type="component" value="Unassembled WGS sequence"/>
</dbReference>
<dbReference type="Gene3D" id="1.20.1160.11">
    <property type="entry name" value="Paired amphipathic helix"/>
    <property type="match status" value="1"/>
</dbReference>
<dbReference type="SUPFAM" id="SSF47762">
    <property type="entry name" value="PAH2 domain"/>
    <property type="match status" value="1"/>
</dbReference>
<dbReference type="InterPro" id="IPR003822">
    <property type="entry name" value="PAH"/>
</dbReference>
<reference evidence="5 6" key="1">
    <citation type="journal article" date="2015" name="Genome Biol. Evol.">
        <title>The genome of winter moth (Operophtera brumata) provides a genomic perspective on sexual dimorphism and phenology.</title>
        <authorList>
            <person name="Derks M.F."/>
            <person name="Smit S."/>
            <person name="Salis L."/>
            <person name="Schijlen E."/>
            <person name="Bossers A."/>
            <person name="Mateman C."/>
            <person name="Pijl A.S."/>
            <person name="de Ridder D."/>
            <person name="Groenen M.A."/>
            <person name="Visser M.E."/>
            <person name="Megens H.J."/>
        </authorList>
    </citation>
    <scope>NUCLEOTIDE SEQUENCE [LARGE SCALE GENOMIC DNA]</scope>
    <source>
        <strain evidence="5">WM2013NL</strain>
        <tissue evidence="5">Head and thorax</tissue>
    </source>
</reference>
<evidence type="ECO:0000313" key="6">
    <source>
        <dbReference type="Proteomes" id="UP000037510"/>
    </source>
</evidence>
<dbReference type="AlphaFoldDB" id="A0A0L7LT19"/>
<feature type="non-terminal residue" evidence="5">
    <location>
        <position position="1125"/>
    </location>
</feature>
<dbReference type="InterPro" id="IPR036600">
    <property type="entry name" value="PAH_sf"/>
</dbReference>
<feature type="compositionally biased region" description="Basic and acidic residues" evidence="4">
    <location>
        <begin position="61"/>
        <end position="73"/>
    </location>
</feature>
<feature type="region of interest" description="Disordered" evidence="4">
    <location>
        <begin position="224"/>
        <end position="340"/>
    </location>
</feature>
<evidence type="ECO:0000256" key="3">
    <source>
        <dbReference type="PROSITE-ProRule" id="PRU00810"/>
    </source>
</evidence>